<sequence length="191" mass="20134">MTQSLENKAETAPEMRQSGLIEIFLSFGMIGFLSFGGVGPWVRWLLVERKGWYSEAEFVNTFALANFIPGGNVVALATIAGAKLRGWPGSLMAITGLCLPPAILVCAAGSLYLAYRDTAIAQNILGAMAAAGAGLIAGMGIKLLKPMRNSPSGLAMTAMVFLAAYGFGLPLVMVLLTLGPISLILALWLKR</sequence>
<evidence type="ECO:0000256" key="2">
    <source>
        <dbReference type="ARBA" id="ARBA00005262"/>
    </source>
</evidence>
<protein>
    <submittedName>
        <fullName evidence="8">Putative chromate transport protein ChrA</fullName>
    </submittedName>
</protein>
<evidence type="ECO:0000256" key="1">
    <source>
        <dbReference type="ARBA" id="ARBA00004651"/>
    </source>
</evidence>
<keyword evidence="4 7" id="KW-0812">Transmembrane</keyword>
<reference evidence="8" key="1">
    <citation type="journal article" date="2006" name="Microbiology">
        <title>Identification of a transposable genomic island of Paracoccus pantotrophus DSM 11072 by its transposition to a novel entrapment vector pMMB2.</title>
        <authorList>
            <person name="Mikosa M."/>
            <person name="Sochacka-Pietal M."/>
            <person name="Baj J."/>
            <person name="Bartosik D."/>
        </authorList>
    </citation>
    <scope>NUCLEOTIDE SEQUENCE</scope>
    <source>
        <strain evidence="8">DSM 11072</strain>
    </source>
</reference>
<evidence type="ECO:0000256" key="5">
    <source>
        <dbReference type="ARBA" id="ARBA00022989"/>
    </source>
</evidence>
<accession>Q3S8F2</accession>
<evidence type="ECO:0000313" key="8">
    <source>
        <dbReference type="EMBL" id="AAZ93593.1"/>
    </source>
</evidence>
<comment type="similarity">
    <text evidence="2">Belongs to the chromate ion transporter (CHR) (TC 2.A.51) family.</text>
</comment>
<keyword evidence="3" id="KW-1003">Cell membrane</keyword>
<evidence type="ECO:0000256" key="3">
    <source>
        <dbReference type="ARBA" id="ARBA00022475"/>
    </source>
</evidence>
<name>Q3S8F2_PARPN</name>
<feature type="transmembrane region" description="Helical" evidence="7">
    <location>
        <begin position="20"/>
        <end position="42"/>
    </location>
</feature>
<dbReference type="GO" id="GO:0015109">
    <property type="term" value="F:chromate transmembrane transporter activity"/>
    <property type="evidence" value="ECO:0007669"/>
    <property type="project" value="InterPro"/>
</dbReference>
<dbReference type="PANTHER" id="PTHR43663:SF1">
    <property type="entry name" value="CHROMATE TRANSPORTER"/>
    <property type="match status" value="1"/>
</dbReference>
<dbReference type="GO" id="GO:0005886">
    <property type="term" value="C:plasma membrane"/>
    <property type="evidence" value="ECO:0007669"/>
    <property type="project" value="UniProtKB-SubCell"/>
</dbReference>
<feature type="transmembrane region" description="Helical" evidence="7">
    <location>
        <begin position="120"/>
        <end position="144"/>
    </location>
</feature>
<dbReference type="InterPro" id="IPR003370">
    <property type="entry name" value="Chromate_transpt"/>
</dbReference>
<dbReference type="AlphaFoldDB" id="Q3S8F2"/>
<feature type="transmembrane region" description="Helical" evidence="7">
    <location>
        <begin position="94"/>
        <end position="114"/>
    </location>
</feature>
<comment type="subcellular location">
    <subcellularLocation>
        <location evidence="1">Cell membrane</location>
        <topology evidence="1">Multi-pass membrane protein</topology>
    </subcellularLocation>
</comment>
<dbReference type="Pfam" id="PF02417">
    <property type="entry name" value="Chromate_transp"/>
    <property type="match status" value="1"/>
</dbReference>
<feature type="transmembrane region" description="Helical" evidence="7">
    <location>
        <begin position="62"/>
        <end position="82"/>
    </location>
</feature>
<evidence type="ECO:0000256" key="6">
    <source>
        <dbReference type="ARBA" id="ARBA00023136"/>
    </source>
</evidence>
<keyword evidence="5 7" id="KW-1133">Transmembrane helix</keyword>
<dbReference type="InterPro" id="IPR052518">
    <property type="entry name" value="CHR_Transporter"/>
</dbReference>
<dbReference type="EMBL" id="DQ149577">
    <property type="protein sequence ID" value="AAZ93593.1"/>
    <property type="molecule type" value="Genomic_DNA"/>
</dbReference>
<proteinExistence type="inferred from homology"/>
<dbReference type="PANTHER" id="PTHR43663">
    <property type="entry name" value="CHROMATE TRANSPORT PROTEIN-RELATED"/>
    <property type="match status" value="1"/>
</dbReference>
<evidence type="ECO:0000256" key="7">
    <source>
        <dbReference type="SAM" id="Phobius"/>
    </source>
</evidence>
<dbReference type="RefSeq" id="WP_114669276.1">
    <property type="nucleotide sequence ID" value="NZ_CP038206.1"/>
</dbReference>
<evidence type="ECO:0000256" key="4">
    <source>
        <dbReference type="ARBA" id="ARBA00022692"/>
    </source>
</evidence>
<feature type="transmembrane region" description="Helical" evidence="7">
    <location>
        <begin position="156"/>
        <end position="189"/>
    </location>
</feature>
<organism evidence="8">
    <name type="scientific">Paracoccus pantotrophus</name>
    <name type="common">Thiosphaera pantotropha</name>
    <dbReference type="NCBI Taxonomy" id="82367"/>
    <lineage>
        <taxon>Bacteria</taxon>
        <taxon>Pseudomonadati</taxon>
        <taxon>Pseudomonadota</taxon>
        <taxon>Alphaproteobacteria</taxon>
        <taxon>Rhodobacterales</taxon>
        <taxon>Paracoccaceae</taxon>
        <taxon>Paracoccus</taxon>
    </lineage>
</organism>
<keyword evidence="6 7" id="KW-0472">Membrane</keyword>